<keyword evidence="1" id="KW-0472">Membrane</keyword>
<dbReference type="Proteomes" id="UP000193495">
    <property type="component" value="Unassembled WGS sequence"/>
</dbReference>
<evidence type="ECO:0000256" key="1">
    <source>
        <dbReference type="SAM" id="Phobius"/>
    </source>
</evidence>
<dbReference type="EMBL" id="PYGB01000004">
    <property type="protein sequence ID" value="PSK86693.1"/>
    <property type="molecule type" value="Genomic_DNA"/>
</dbReference>
<accession>A0A1X6Z7B7</accession>
<dbReference type="EMBL" id="FWFY01000004">
    <property type="protein sequence ID" value="SLN42424.1"/>
    <property type="molecule type" value="Genomic_DNA"/>
</dbReference>
<dbReference type="Proteomes" id="UP000240624">
    <property type="component" value="Unassembled WGS sequence"/>
</dbReference>
<keyword evidence="5" id="KW-1185">Reference proteome</keyword>
<sequence length="228" mass="26365">MTPVEKPVTEGRREFSSAEMGALAHLWRGEVYRSTIWRTRLDTTTNWAVVTLGIALSIAFASREASPLPLVLVGILILFFLMLEARRYRYFNVWRARCRWLETHFYAPMLQDGNLRLGEGWQKELAEDYWVPRYHVSFRVSVGRRIRRNYLWILLIQTAAYIGKLIVHPSPVENFEMFVDRAAIGPVPGLVVLAMGAVYVVAWAGWALQSWLHDRRRWGSTQRPTGMG</sequence>
<proteinExistence type="predicted"/>
<dbReference type="AlphaFoldDB" id="A0A1X6Z7B7"/>
<organism evidence="3 4">
    <name type="scientific">Limimaricola soesokkakensis</name>
    <dbReference type="NCBI Taxonomy" id="1343159"/>
    <lineage>
        <taxon>Bacteria</taxon>
        <taxon>Pseudomonadati</taxon>
        <taxon>Pseudomonadota</taxon>
        <taxon>Alphaproteobacteria</taxon>
        <taxon>Rhodobacterales</taxon>
        <taxon>Paracoccaceae</taxon>
        <taxon>Limimaricola</taxon>
    </lineage>
</organism>
<feature type="transmembrane region" description="Helical" evidence="1">
    <location>
        <begin position="187"/>
        <end position="208"/>
    </location>
</feature>
<reference evidence="3 4" key="1">
    <citation type="submission" date="2017-03" db="EMBL/GenBank/DDBJ databases">
        <authorList>
            <person name="Afonso C.L."/>
            <person name="Miller P.J."/>
            <person name="Scott M.A."/>
            <person name="Spackman E."/>
            <person name="Goraichik I."/>
            <person name="Dimitrov K.M."/>
            <person name="Suarez D.L."/>
            <person name="Swayne D.E."/>
        </authorList>
    </citation>
    <scope>NUCLEOTIDE SEQUENCE [LARGE SCALE GENOMIC DNA]</scope>
    <source>
        <strain evidence="3 4">CECT 8367</strain>
    </source>
</reference>
<dbReference type="PIRSF" id="PIRSF015000">
    <property type="entry name" value="UCP01500"/>
    <property type="match status" value="1"/>
</dbReference>
<protein>
    <submittedName>
        <fullName evidence="2">Putative membrane protein</fullName>
    </submittedName>
</protein>
<evidence type="ECO:0000313" key="3">
    <source>
        <dbReference type="EMBL" id="SLN42424.1"/>
    </source>
</evidence>
<name>A0A1X6Z7B7_9RHOB</name>
<dbReference type="OrthoDB" id="9815569at2"/>
<keyword evidence="1" id="KW-1133">Transmembrane helix</keyword>
<evidence type="ECO:0000313" key="4">
    <source>
        <dbReference type="Proteomes" id="UP000193495"/>
    </source>
</evidence>
<dbReference type="RefSeq" id="WP_085896163.1">
    <property type="nucleotide sequence ID" value="NZ_CAXPGX010000038.1"/>
</dbReference>
<dbReference type="InterPro" id="IPR014470">
    <property type="entry name" value="UCP01500"/>
</dbReference>
<feature type="transmembrane region" description="Helical" evidence="1">
    <location>
        <begin position="44"/>
        <end position="62"/>
    </location>
</feature>
<feature type="transmembrane region" description="Helical" evidence="1">
    <location>
        <begin position="149"/>
        <end position="167"/>
    </location>
</feature>
<dbReference type="Pfam" id="PF10028">
    <property type="entry name" value="DUF2270"/>
    <property type="match status" value="1"/>
</dbReference>
<feature type="transmembrane region" description="Helical" evidence="1">
    <location>
        <begin position="68"/>
        <end position="85"/>
    </location>
</feature>
<keyword evidence="1" id="KW-0812">Transmembrane</keyword>
<evidence type="ECO:0000313" key="5">
    <source>
        <dbReference type="Proteomes" id="UP000240624"/>
    </source>
</evidence>
<reference evidence="2 5" key="2">
    <citation type="submission" date="2018-03" db="EMBL/GenBank/DDBJ databases">
        <title>Genomic Encyclopedia of Archaeal and Bacterial Type Strains, Phase II (KMG-II): from individual species to whole genera.</title>
        <authorList>
            <person name="Goeker M."/>
        </authorList>
    </citation>
    <scope>NUCLEOTIDE SEQUENCE [LARGE SCALE GENOMIC DNA]</scope>
    <source>
        <strain evidence="2 5">DSM 29956</strain>
    </source>
</reference>
<gene>
    <name evidence="2" type="ORF">CLV79_104123</name>
    <name evidence="3" type="ORF">LOS8367_01828</name>
</gene>
<evidence type="ECO:0000313" key="2">
    <source>
        <dbReference type="EMBL" id="PSK86693.1"/>
    </source>
</evidence>